<organism evidence="2 3">
    <name type="scientific">Candidatus Macondimonas diazotrophica</name>
    <dbReference type="NCBI Taxonomy" id="2305248"/>
    <lineage>
        <taxon>Bacteria</taxon>
        <taxon>Pseudomonadati</taxon>
        <taxon>Pseudomonadota</taxon>
        <taxon>Gammaproteobacteria</taxon>
        <taxon>Chromatiales</taxon>
        <taxon>Ectothiorhodospiraceae</taxon>
        <taxon>Candidatus Macondimonas</taxon>
    </lineage>
</organism>
<accession>A0A4Z0FC90</accession>
<dbReference type="OrthoDB" id="9768080at2"/>
<evidence type="ECO:0000313" key="3">
    <source>
        <dbReference type="Proteomes" id="UP000297890"/>
    </source>
</evidence>
<dbReference type="SUPFAM" id="SSF56935">
    <property type="entry name" value="Porins"/>
    <property type="match status" value="1"/>
</dbReference>
<dbReference type="RefSeq" id="WP_135281240.1">
    <property type="nucleotide sequence ID" value="NZ_SRIO01000004.1"/>
</dbReference>
<reference evidence="2 3" key="1">
    <citation type="journal article" date="2019" name="ISME J.">
        <title>Candidatus Macondimonas diazotrophica, a novel gammaproteobacterial genus dominating crude-oil-contaminated coastal sediments.</title>
        <authorList>
            <person name="Karthikeyan S."/>
            <person name="Konstantinidis K."/>
        </authorList>
    </citation>
    <scope>NUCLEOTIDE SEQUENCE [LARGE SCALE GENOMIC DNA]</scope>
    <source>
        <strain evidence="2 3">KTK01</strain>
    </source>
</reference>
<name>A0A4Z0FC90_9GAMM</name>
<dbReference type="AlphaFoldDB" id="A0A4Z0FC90"/>
<keyword evidence="1" id="KW-0732">Signal</keyword>
<dbReference type="InterPro" id="IPR010870">
    <property type="entry name" value="Porin_O/P"/>
</dbReference>
<feature type="signal peptide" evidence="1">
    <location>
        <begin position="1"/>
        <end position="29"/>
    </location>
</feature>
<dbReference type="Gene3D" id="2.40.160.10">
    <property type="entry name" value="Porin"/>
    <property type="match status" value="1"/>
</dbReference>
<dbReference type="InterPro" id="IPR023614">
    <property type="entry name" value="Porin_dom_sf"/>
</dbReference>
<proteinExistence type="predicted"/>
<evidence type="ECO:0000313" key="2">
    <source>
        <dbReference type="EMBL" id="TFZ83360.1"/>
    </source>
</evidence>
<sequence length="390" mass="42956">MKNSTSAQLIKTALQLGGLSLAGLGTAFAAPTPQEEIDNLRQRLEETERRLDALADAAEAPGNATSPLDGFHLGGYGELHYNNLENDETGATKDEIDFHRFVMFLGYDFTDRIRFRSEVELEHAIAGDDQNGEIELEQAYIEFDLNDNTQAKGGLFLVPVGMLNETHEPPTFYGVERNPIERVIIPTTWWEGGAALSGNFGTGWGYDLALHSGLNSDDFSIRGGRQKVSEADASDPAVTGRLRWAGVPGVSWGISSQYQRDITQGEGPETPAVLVETHVALERGPLGLRALYARWDLDSAEAEAVGRDEQYGWYVEPSWRIAPQWGVFARYSEWETEAGAAGDNTFDQTDIGVNFWPIPQVVLKADYQWQNGPDGRGGFDGFNLGIGYQF</sequence>
<gene>
    <name evidence="2" type="ORF">E4680_04730</name>
</gene>
<keyword evidence="3" id="KW-1185">Reference proteome</keyword>
<feature type="chain" id="PRO_5021290046" evidence="1">
    <location>
        <begin position="30"/>
        <end position="390"/>
    </location>
</feature>
<evidence type="ECO:0000256" key="1">
    <source>
        <dbReference type="SAM" id="SignalP"/>
    </source>
</evidence>
<protein>
    <submittedName>
        <fullName evidence="2">Porin</fullName>
    </submittedName>
</protein>
<comment type="caution">
    <text evidence="2">The sequence shown here is derived from an EMBL/GenBank/DDBJ whole genome shotgun (WGS) entry which is preliminary data.</text>
</comment>
<dbReference type="EMBL" id="SRIO01000004">
    <property type="protein sequence ID" value="TFZ83360.1"/>
    <property type="molecule type" value="Genomic_DNA"/>
</dbReference>
<dbReference type="Pfam" id="PF07396">
    <property type="entry name" value="Porin_O_P"/>
    <property type="match status" value="1"/>
</dbReference>
<dbReference type="Proteomes" id="UP000297890">
    <property type="component" value="Unassembled WGS sequence"/>
</dbReference>